<keyword evidence="9" id="KW-1185">Reference proteome</keyword>
<evidence type="ECO:0000313" key="9">
    <source>
        <dbReference type="Proteomes" id="UP000238312"/>
    </source>
</evidence>
<feature type="domain" description="Tyr recombinase" evidence="6">
    <location>
        <begin position="366"/>
        <end position="570"/>
    </location>
</feature>
<dbReference type="EMBL" id="PVNG01000021">
    <property type="protein sequence ID" value="PRX59058.1"/>
    <property type="molecule type" value="Genomic_DNA"/>
</dbReference>
<evidence type="ECO:0000256" key="5">
    <source>
        <dbReference type="SAM" id="MobiDB-lite"/>
    </source>
</evidence>
<comment type="similarity">
    <text evidence="1">Belongs to the 'phage' integrase family.</text>
</comment>
<dbReference type="InterPro" id="IPR002104">
    <property type="entry name" value="Integrase_catalytic"/>
</dbReference>
<evidence type="ECO:0000256" key="4">
    <source>
        <dbReference type="PROSITE-ProRule" id="PRU01248"/>
    </source>
</evidence>
<sequence>MAGHVSAAALAATSVTPTGRPRRRHCREAEYLAYVPDQDINPNYRNEKIRRYRAFMDAWPRMSDWFAAPLVERVGRLPGETHKAPSFPVSFHARPYLLFLALRGYVTFDYAWMFGAGQIRVDDCAAAMGIDLGTDELIEEAVALGYNGNSARQAMRWTVGRIALHTGIRHAGELTEVHITQALEAVRLFSERNDLHLFYPSAQNYRDNAAKQWITHLHQLQVVLFHRGQVASQPRKLMPSWKPPLVLPPRMQAVADKWLAAHRLTDAPLTVEKLEIALRKFGEWLAEHHPEVVSFADVTRDHCLGWAESLAETPTEKTGKPLGPVSRNQRISALALMFRDAAAWEYDDVPGFAPISPRDAPRTQQRIPRFIPDHELDLVMPIINEITCPFQRAALLVARWSGARRDEIRHLPIDCLDHYLDGTPRLRLPGRKTYKERAVPIHQDAADALQKVIDLRKTGTDRPFTDPRTGEQIRYLFMDHGKQLSLHYLFNTPIQQACMQVGLVVPGGKKDGPGVRGTISAHRFRHTVGTQLAERGAKLHTIMKVLGHSSVSMALVYAQISDQEVLHDYTSVLAPGAVIAGPAALDLKYGVLPDEAVHWLKSNFFKTELELGHCLRLPAEGPCECDLYLTCAKFVTTPDYAPRLRARLEVEQQLVQDADDRGWTREVERHTSIGRRLQSLLAELGEPSDPEAPETTGQRPCTGPIGA</sequence>
<evidence type="ECO:0000259" key="7">
    <source>
        <dbReference type="PROSITE" id="PS51900"/>
    </source>
</evidence>
<dbReference type="InterPro" id="IPR050090">
    <property type="entry name" value="Tyrosine_recombinase_XerCD"/>
</dbReference>
<feature type="domain" description="Core-binding (CB)" evidence="7">
    <location>
        <begin position="249"/>
        <end position="342"/>
    </location>
</feature>
<feature type="region of interest" description="Disordered" evidence="5">
    <location>
        <begin position="685"/>
        <end position="707"/>
    </location>
</feature>
<dbReference type="CDD" id="cd00397">
    <property type="entry name" value="DNA_BRE_C"/>
    <property type="match status" value="1"/>
</dbReference>
<dbReference type="GO" id="GO:0015074">
    <property type="term" value="P:DNA integration"/>
    <property type="evidence" value="ECO:0007669"/>
    <property type="project" value="InterPro"/>
</dbReference>
<name>A0A2T0MMI9_9ACTN</name>
<dbReference type="PANTHER" id="PTHR30349">
    <property type="entry name" value="PHAGE INTEGRASE-RELATED"/>
    <property type="match status" value="1"/>
</dbReference>
<protein>
    <submittedName>
        <fullName evidence="8">Site-specific recombinase XerD</fullName>
    </submittedName>
</protein>
<evidence type="ECO:0000256" key="1">
    <source>
        <dbReference type="ARBA" id="ARBA00008857"/>
    </source>
</evidence>
<dbReference type="PROSITE" id="PS51898">
    <property type="entry name" value="TYR_RECOMBINASE"/>
    <property type="match status" value="1"/>
</dbReference>
<dbReference type="SUPFAM" id="SSF56349">
    <property type="entry name" value="DNA breaking-rejoining enzymes"/>
    <property type="match status" value="1"/>
</dbReference>
<evidence type="ECO:0000256" key="3">
    <source>
        <dbReference type="ARBA" id="ARBA00023172"/>
    </source>
</evidence>
<dbReference type="InterPro" id="IPR044068">
    <property type="entry name" value="CB"/>
</dbReference>
<dbReference type="OrthoDB" id="3522542at2"/>
<dbReference type="GO" id="GO:0006310">
    <property type="term" value="P:DNA recombination"/>
    <property type="evidence" value="ECO:0007669"/>
    <property type="project" value="UniProtKB-KW"/>
</dbReference>
<dbReference type="InterPro" id="IPR013762">
    <property type="entry name" value="Integrase-like_cat_sf"/>
</dbReference>
<organism evidence="8 9">
    <name type="scientific">Nonomuraea fuscirosea</name>
    <dbReference type="NCBI Taxonomy" id="1291556"/>
    <lineage>
        <taxon>Bacteria</taxon>
        <taxon>Bacillati</taxon>
        <taxon>Actinomycetota</taxon>
        <taxon>Actinomycetes</taxon>
        <taxon>Streptosporangiales</taxon>
        <taxon>Streptosporangiaceae</taxon>
        <taxon>Nonomuraea</taxon>
    </lineage>
</organism>
<evidence type="ECO:0000259" key="6">
    <source>
        <dbReference type="PROSITE" id="PS51898"/>
    </source>
</evidence>
<dbReference type="Proteomes" id="UP000238312">
    <property type="component" value="Unassembled WGS sequence"/>
</dbReference>
<accession>A0A2T0MMI9</accession>
<dbReference type="PROSITE" id="PS51900">
    <property type="entry name" value="CB"/>
    <property type="match status" value="1"/>
</dbReference>
<proteinExistence type="inferred from homology"/>
<gene>
    <name evidence="8" type="ORF">B0I32_121162</name>
</gene>
<dbReference type="GO" id="GO:0003677">
    <property type="term" value="F:DNA binding"/>
    <property type="evidence" value="ECO:0007669"/>
    <property type="project" value="UniProtKB-UniRule"/>
</dbReference>
<keyword evidence="2 4" id="KW-0238">DNA-binding</keyword>
<keyword evidence="3" id="KW-0233">DNA recombination</keyword>
<feature type="region of interest" description="Disordered" evidence="5">
    <location>
        <begin position="1"/>
        <end position="23"/>
    </location>
</feature>
<comment type="caution">
    <text evidence="8">The sequence shown here is derived from an EMBL/GenBank/DDBJ whole genome shotgun (WGS) entry which is preliminary data.</text>
</comment>
<dbReference type="AlphaFoldDB" id="A0A2T0MMI9"/>
<dbReference type="Gene3D" id="1.10.443.10">
    <property type="entry name" value="Intergrase catalytic core"/>
    <property type="match status" value="1"/>
</dbReference>
<evidence type="ECO:0000313" key="8">
    <source>
        <dbReference type="EMBL" id="PRX59058.1"/>
    </source>
</evidence>
<dbReference type="Pfam" id="PF00589">
    <property type="entry name" value="Phage_integrase"/>
    <property type="match status" value="1"/>
</dbReference>
<dbReference type="InterPro" id="IPR011010">
    <property type="entry name" value="DNA_brk_join_enz"/>
</dbReference>
<reference evidence="8 9" key="1">
    <citation type="submission" date="2018-03" db="EMBL/GenBank/DDBJ databases">
        <title>Genomic Encyclopedia of Type Strains, Phase III (KMG-III): the genomes of soil and plant-associated and newly described type strains.</title>
        <authorList>
            <person name="Whitman W."/>
        </authorList>
    </citation>
    <scope>NUCLEOTIDE SEQUENCE [LARGE SCALE GENOMIC DNA]</scope>
    <source>
        <strain evidence="8 9">CGMCC 4.7104</strain>
    </source>
</reference>
<dbReference type="PANTHER" id="PTHR30349:SF41">
    <property type="entry name" value="INTEGRASE_RECOMBINASE PROTEIN MJ0367-RELATED"/>
    <property type="match status" value="1"/>
</dbReference>
<evidence type="ECO:0000256" key="2">
    <source>
        <dbReference type="ARBA" id="ARBA00023125"/>
    </source>
</evidence>